<feature type="domain" description="Peptidase M28" evidence="1">
    <location>
        <begin position="299"/>
        <end position="516"/>
    </location>
</feature>
<dbReference type="Proteomes" id="UP000682739">
    <property type="component" value="Chromosome"/>
</dbReference>
<dbReference type="Pfam" id="PF04389">
    <property type="entry name" value="Peptidase_M28"/>
    <property type="match status" value="1"/>
</dbReference>
<proteinExistence type="predicted"/>
<dbReference type="CDD" id="cd04820">
    <property type="entry name" value="PA_M28_1_1"/>
    <property type="match status" value="1"/>
</dbReference>
<organism evidence="2 3">
    <name type="scientific">Psychrosphaera ytuae</name>
    <dbReference type="NCBI Taxonomy" id="2820710"/>
    <lineage>
        <taxon>Bacteria</taxon>
        <taxon>Pseudomonadati</taxon>
        <taxon>Pseudomonadota</taxon>
        <taxon>Gammaproteobacteria</taxon>
        <taxon>Alteromonadales</taxon>
        <taxon>Pseudoalteromonadaceae</taxon>
        <taxon>Psychrosphaera</taxon>
    </lineage>
</organism>
<dbReference type="InterPro" id="IPR046450">
    <property type="entry name" value="PA_dom_sf"/>
</dbReference>
<dbReference type="KEGG" id="psym:J1N51_08895"/>
<dbReference type="EMBL" id="CP072110">
    <property type="protein sequence ID" value="QTH62882.1"/>
    <property type="molecule type" value="Genomic_DNA"/>
</dbReference>
<dbReference type="InterPro" id="IPR007484">
    <property type="entry name" value="Peptidase_M28"/>
</dbReference>
<dbReference type="PANTHER" id="PTHR12147:SF26">
    <property type="entry name" value="PEPTIDASE M28 DOMAIN-CONTAINING PROTEIN"/>
    <property type="match status" value="1"/>
</dbReference>
<accession>A0A975D998</accession>
<reference evidence="2" key="1">
    <citation type="submission" date="2021-03" db="EMBL/GenBank/DDBJ databases">
        <title>Description of Psychrosphaera ytuae sp. nov. isolated from deep sea sediment of South China Sea.</title>
        <authorList>
            <person name="Zhang J."/>
            <person name="Xu X.-D."/>
        </authorList>
    </citation>
    <scope>NUCLEOTIDE SEQUENCE</scope>
    <source>
        <strain evidence="2">MTZ26</strain>
    </source>
</reference>
<dbReference type="Gene3D" id="3.40.630.10">
    <property type="entry name" value="Zn peptidases"/>
    <property type="match status" value="2"/>
</dbReference>
<evidence type="ECO:0000313" key="3">
    <source>
        <dbReference type="Proteomes" id="UP000682739"/>
    </source>
</evidence>
<dbReference type="AlphaFoldDB" id="A0A975D998"/>
<protein>
    <submittedName>
        <fullName evidence="2">M28 family peptidase</fullName>
    </submittedName>
</protein>
<sequence length="548" mass="59996">MKTILTSVGLAIAVAFTTGCTEKQVEQPVDVEVEQPRIKAHLEFLADDLLEGRDTGSKGYERAALYVATEFKKMGLKPAGDDGTYMQQVTFRKGFLDQNSPKAVITTSEGETEISYPKQFLMSANLAETESSLTAETVFVGYGIVSEEFGHNDYEGLDVEGKIVVTLRGRPEAWPSEEGAHLNREKSRFAAEHGAVGMISLHTPKREEVRPYTTALNYLNGPSLRWVDSEGNPFGGYENLKMGAYLNMDAAKVLFADAPVSLDEVYKADTENQPVKGFPLNATVSLASKSSHEEITSPNVVAILEGSDPKLKDEYVVFTAHLDHIGLSRDVSKKDRINNGAMDNASGVSVLLETARVLSEGKPLRRSVLFTVVTGEEKGLLGSSYYANNPTVPVNDMVANINLDMPVLLYDFADIIAFGANHSSMGDAVERAAAKHDIKLSPDPMPEQAIFTRSDHYNFVKQGVPSVFLMTGFTSKTEGEDGGKVWGEFFAKHYHQPSDSLDLPINYNSAELFTEINISIGKEVANADQRPTWNADSFFGNTFGNKDK</sequence>
<dbReference type="RefSeq" id="WP_208830513.1">
    <property type="nucleotide sequence ID" value="NZ_CP072110.1"/>
</dbReference>
<dbReference type="SUPFAM" id="SSF53187">
    <property type="entry name" value="Zn-dependent exopeptidases"/>
    <property type="match status" value="1"/>
</dbReference>
<dbReference type="GO" id="GO:0008235">
    <property type="term" value="F:metalloexopeptidase activity"/>
    <property type="evidence" value="ECO:0007669"/>
    <property type="project" value="InterPro"/>
</dbReference>
<dbReference type="PROSITE" id="PS51257">
    <property type="entry name" value="PROKAR_LIPOPROTEIN"/>
    <property type="match status" value="1"/>
</dbReference>
<dbReference type="Gene3D" id="3.50.30.30">
    <property type="match status" value="1"/>
</dbReference>
<evidence type="ECO:0000313" key="2">
    <source>
        <dbReference type="EMBL" id="QTH62882.1"/>
    </source>
</evidence>
<dbReference type="InterPro" id="IPR045175">
    <property type="entry name" value="M28_fam"/>
</dbReference>
<evidence type="ECO:0000259" key="1">
    <source>
        <dbReference type="Pfam" id="PF04389"/>
    </source>
</evidence>
<keyword evidence="3" id="KW-1185">Reference proteome</keyword>
<dbReference type="PANTHER" id="PTHR12147">
    <property type="entry name" value="METALLOPEPTIDASE M28 FAMILY MEMBER"/>
    <property type="match status" value="1"/>
</dbReference>
<dbReference type="SUPFAM" id="SSF52025">
    <property type="entry name" value="PA domain"/>
    <property type="match status" value="1"/>
</dbReference>
<name>A0A975D998_9GAMM</name>
<gene>
    <name evidence="2" type="ORF">J1N51_08895</name>
</gene>
<dbReference type="GO" id="GO:0006508">
    <property type="term" value="P:proteolysis"/>
    <property type="evidence" value="ECO:0007669"/>
    <property type="project" value="InterPro"/>
</dbReference>